<feature type="compositionally biased region" description="Polar residues" evidence="2">
    <location>
        <begin position="137"/>
        <end position="153"/>
    </location>
</feature>
<accession>E8Z736</accession>
<dbReference type="EMBL" id="FJ600258">
    <property type="protein sequence ID" value="ACU45266.1"/>
    <property type="molecule type" value="mRNA"/>
</dbReference>
<dbReference type="PROSITE" id="PS50005">
    <property type="entry name" value="TPR"/>
    <property type="match status" value="1"/>
</dbReference>
<evidence type="ECO:0000256" key="2">
    <source>
        <dbReference type="SAM" id="MobiDB-lite"/>
    </source>
</evidence>
<dbReference type="AlphaFoldDB" id="E8Z736"/>
<organism evidence="3">
    <name type="scientific">Karlodinium veneficum</name>
    <name type="common">Dinoflagellate</name>
    <name type="synonym">Karlodinium micrum</name>
    <dbReference type="NCBI Taxonomy" id="407301"/>
    <lineage>
        <taxon>Eukaryota</taxon>
        <taxon>Sar</taxon>
        <taxon>Alveolata</taxon>
        <taxon>Dinophyceae</taxon>
        <taxon>Gymnodiniales</taxon>
        <taxon>Kareniaceae</taxon>
        <taxon>Karlodinium</taxon>
    </lineage>
</organism>
<dbReference type="InterPro" id="IPR019734">
    <property type="entry name" value="TPR_rpt"/>
</dbReference>
<evidence type="ECO:0000313" key="3">
    <source>
        <dbReference type="EMBL" id="ACU45266.1"/>
    </source>
</evidence>
<dbReference type="SUPFAM" id="SSF48452">
    <property type="entry name" value="TPR-like"/>
    <property type="match status" value="1"/>
</dbReference>
<dbReference type="InterPro" id="IPR011990">
    <property type="entry name" value="TPR-like_helical_dom_sf"/>
</dbReference>
<name>E8Z736_KARVE</name>
<reference evidence="3" key="2">
    <citation type="book" date="2010" name="PROCEEDINGS OF 13TH INTERNATIONAL CONFERENCE ON HARMFUL ALGAE" publisher="International Society For The Study of Harmful Algae" city="Hong Kong, China">
        <title>Dinoflagellate meta-transcriptomics enabled by spliced leader.</title>
        <editorList>
            <person name="Unknown A."/>
        </editorList>
        <authorList>
            <person name="Lin S."/>
            <person name="Zhang H."/>
        </authorList>
    </citation>
    <scope>NUCLEOTIDE SEQUENCE</scope>
    <source>
        <strain evidence="3">CCMP1975</strain>
    </source>
</reference>
<dbReference type="Gene3D" id="1.25.40.10">
    <property type="entry name" value="Tetratricopeptide repeat domain"/>
    <property type="match status" value="1"/>
</dbReference>
<feature type="compositionally biased region" description="Low complexity" evidence="2">
    <location>
        <begin position="84"/>
        <end position="98"/>
    </location>
</feature>
<sequence length="356" mass="38977">ESPTVKKHPIDRQPVQALLSRWVKKAVNSQEDEEFDARAEEGQRSPSPKGTHGARSSGHVDTAIDAENKRSAPSDTTYLEEARPLTPRSPASRSRPARGGVTSVLPANAGDEESPQDSNQSIRSCSCKEEWVAEDTSPMQSQDVSESAGSTESDLWRSIDIDRTSGLMNWLGDTGLMNHAQAPELLHLDMTATNLDRQRLPSVAEEPSSGNSPAGAEEDPEEIGLEVTFQHAEALCDSQHYTEALPIFQDLLVSLQGKTSPAMRSLQAEVRAHMGVTLQSLGRVEDAIEAYSSAVRQDPSLHVCHANLAQLYAYLEDFVRARLHLNTAIRLNPLNSMYIQLDEQFRANATTNTLGL</sequence>
<protein>
    <submittedName>
        <fullName evidence="3">Uncharacterized protein</fullName>
    </submittedName>
</protein>
<reference evidence="3" key="1">
    <citation type="submission" date="2008-12" db="EMBL/GenBank/DDBJ databases">
        <authorList>
            <person name="Zhang H."/>
            <person name="Lin S."/>
        </authorList>
    </citation>
    <scope>NUCLEOTIDE SEQUENCE</scope>
    <source>
        <strain evidence="3">CCMP1975</strain>
    </source>
</reference>
<dbReference type="SMART" id="SM00028">
    <property type="entry name" value="TPR"/>
    <property type="match status" value="2"/>
</dbReference>
<evidence type="ECO:0000256" key="1">
    <source>
        <dbReference type="PROSITE-ProRule" id="PRU00339"/>
    </source>
</evidence>
<feature type="region of interest" description="Disordered" evidence="2">
    <location>
        <begin position="201"/>
        <end position="221"/>
    </location>
</feature>
<keyword evidence="1" id="KW-0802">TPR repeat</keyword>
<feature type="region of interest" description="Disordered" evidence="2">
    <location>
        <begin position="26"/>
        <end position="153"/>
    </location>
</feature>
<feature type="repeat" description="TPR" evidence="1">
    <location>
        <begin position="268"/>
        <end position="301"/>
    </location>
</feature>
<proteinExistence type="evidence at transcript level"/>
<feature type="non-terminal residue" evidence="3">
    <location>
        <position position="1"/>
    </location>
</feature>